<organism evidence="1 2">
    <name type="scientific">Sanguibacter inulinus</name>
    <dbReference type="NCBI Taxonomy" id="60922"/>
    <lineage>
        <taxon>Bacteria</taxon>
        <taxon>Bacillati</taxon>
        <taxon>Actinomycetota</taxon>
        <taxon>Actinomycetes</taxon>
        <taxon>Micrococcales</taxon>
        <taxon>Sanguibacteraceae</taxon>
        <taxon>Sanguibacter</taxon>
    </lineage>
</organism>
<dbReference type="Gene3D" id="1.20.120.330">
    <property type="entry name" value="Nucleotidyltransferases domain 2"/>
    <property type="match status" value="1"/>
</dbReference>
<evidence type="ECO:0000313" key="2">
    <source>
        <dbReference type="Proteomes" id="UP000561011"/>
    </source>
</evidence>
<protein>
    <recommendedName>
        <fullName evidence="3">HEPN domain-containing protein</fullName>
    </recommendedName>
</protein>
<sequence length="152" mass="16829">MSWNPGSAEIDVLLERGRLEKVPPHLDGARGLVQQARNHLTSARRIADDDVELAYDGLHSANRKALTAVLLAQGLRPTRDGGHTAVHEAVRAQLDPPLGSVLAPYGRIRRQRNDGDYLHEQPATPEDVWHDLPLCEEIVDAMEKMLGQMSAY</sequence>
<name>A0A853EQD3_9MICO</name>
<keyword evidence="2" id="KW-1185">Reference proteome</keyword>
<evidence type="ECO:0008006" key="3">
    <source>
        <dbReference type="Google" id="ProtNLM"/>
    </source>
</evidence>
<accession>A0A853EQD3</accession>
<dbReference type="EMBL" id="JACBYE010000001">
    <property type="protein sequence ID" value="NYS91962.1"/>
    <property type="molecule type" value="Genomic_DNA"/>
</dbReference>
<dbReference type="Proteomes" id="UP000561011">
    <property type="component" value="Unassembled WGS sequence"/>
</dbReference>
<gene>
    <name evidence="1" type="ORF">HZZ10_00210</name>
</gene>
<dbReference type="RefSeq" id="WP_179911973.1">
    <property type="nucleotide sequence ID" value="NZ_JACBYE010000001.1"/>
</dbReference>
<evidence type="ECO:0000313" key="1">
    <source>
        <dbReference type="EMBL" id="NYS91962.1"/>
    </source>
</evidence>
<dbReference type="AlphaFoldDB" id="A0A853EQD3"/>
<proteinExistence type="predicted"/>
<comment type="caution">
    <text evidence="1">The sequence shown here is derived from an EMBL/GenBank/DDBJ whole genome shotgun (WGS) entry which is preliminary data.</text>
</comment>
<reference evidence="1 2" key="1">
    <citation type="submission" date="2020-07" db="EMBL/GenBank/DDBJ databases">
        <title>MOT database genomes.</title>
        <authorList>
            <person name="Joseph S."/>
            <person name="Aduse-Opoku J."/>
            <person name="Hashim A."/>
            <person name="Wade W."/>
            <person name="Curtis M."/>
        </authorList>
    </citation>
    <scope>NUCLEOTIDE SEQUENCE [LARGE SCALE GENOMIC DNA]</scope>
    <source>
        <strain evidence="1 2">DSM 100099</strain>
    </source>
</reference>